<dbReference type="OrthoDB" id="5059038at2759"/>
<dbReference type="EMBL" id="JMSE01001560">
    <property type="protein sequence ID" value="KDN60015.1"/>
    <property type="molecule type" value="Genomic_DNA"/>
</dbReference>
<evidence type="ECO:0000313" key="1">
    <source>
        <dbReference type="EMBL" id="KDN60015.1"/>
    </source>
</evidence>
<dbReference type="Proteomes" id="UP000027238">
    <property type="component" value="Unassembled WGS sequence"/>
</dbReference>
<organism evidence="1 2">
    <name type="scientific">Colletotrichum sublineola</name>
    <name type="common">Sorghum anthracnose fungus</name>
    <dbReference type="NCBI Taxonomy" id="1173701"/>
    <lineage>
        <taxon>Eukaryota</taxon>
        <taxon>Fungi</taxon>
        <taxon>Dikarya</taxon>
        <taxon>Ascomycota</taxon>
        <taxon>Pezizomycotina</taxon>
        <taxon>Sordariomycetes</taxon>
        <taxon>Hypocreomycetidae</taxon>
        <taxon>Glomerellales</taxon>
        <taxon>Glomerellaceae</taxon>
        <taxon>Colletotrichum</taxon>
        <taxon>Colletotrichum graminicola species complex</taxon>
    </lineage>
</organism>
<dbReference type="HOGENOM" id="CLU_2196809_0_0_1"/>
<dbReference type="STRING" id="1173701.A0A066X1W4"/>
<evidence type="ECO:0000313" key="2">
    <source>
        <dbReference type="Proteomes" id="UP000027238"/>
    </source>
</evidence>
<gene>
    <name evidence="1" type="ORF">CSUB01_08026</name>
</gene>
<name>A0A066X1W4_COLSU</name>
<dbReference type="AlphaFoldDB" id="A0A066X1W4"/>
<reference evidence="2" key="1">
    <citation type="journal article" date="2014" name="Genome Announc.">
        <title>Draft genome sequence of Colletotrichum sublineola, a destructive pathogen of cultivated sorghum.</title>
        <authorList>
            <person name="Baroncelli R."/>
            <person name="Sanz-Martin J.M."/>
            <person name="Rech G.E."/>
            <person name="Sukno S.A."/>
            <person name="Thon M.R."/>
        </authorList>
    </citation>
    <scope>NUCLEOTIDE SEQUENCE [LARGE SCALE GENOMIC DNA]</scope>
    <source>
        <strain evidence="2">TX430BB</strain>
    </source>
</reference>
<proteinExistence type="predicted"/>
<comment type="caution">
    <text evidence="1">The sequence shown here is derived from an EMBL/GenBank/DDBJ whole genome shotgun (WGS) entry which is preliminary data.</text>
</comment>
<sequence length="108" mass="12023">MYRQGQHMEGIQVLEDRCGELASGVIAVPNPVSLLQRGPGTTTNRQQRRSNGVVDDFTAWVTGKTARDNRECIESIIRDAVAWEKRSGTTFEAEKTAIIDFIRNDGKS</sequence>
<accession>A0A066X1W4</accession>
<protein>
    <submittedName>
        <fullName evidence="1">Uncharacterized protein</fullName>
    </submittedName>
</protein>
<keyword evidence="2" id="KW-1185">Reference proteome</keyword>